<gene>
    <name evidence="3" type="ORF">ACFQJ9_05505</name>
</gene>
<evidence type="ECO:0000313" key="3">
    <source>
        <dbReference type="EMBL" id="MFC7198882.1"/>
    </source>
</evidence>
<dbReference type="EMBL" id="JBHTAR010000011">
    <property type="protein sequence ID" value="MFC7198882.1"/>
    <property type="molecule type" value="Genomic_DNA"/>
</dbReference>
<sequence>MVSRRDALKTITGGLSLGLAGVAANHATRPGVLTEFVDAPSLQTGPDTWPAPRHDNQNSNRNPHAAISSTPPRLAWETTVPGATSLTVAPETVVVGRKTDPQTVTALARSGGTTEWSVTSEPAESAETVPEPTTWKSASSEPSPSTTSEQDRGNPSVPWVSLAGDAAFVNFGEGIVRVDRQRGERTARIGHRPSLAPPVLANDRLYRFGNRLTCFDGAGTLQWTQTLSVPAIRYAVRAGHDSLVAGHPYSIPLTAYRQTADPWQSILDRSREIPRKTAIRWENHFLPNRGPLLDEARVYAVGQVPSDTPGSVVRAVDPSDGDRVWQQSLGTTHENEANAAVFSDHLLVTDGVRVVTSVDTASGEIRRTVRLDDRSGEGYIRAFVGGESSALLGWSDGGLERVPVAGSGRWRLETPPVDSLALTENHAYAIHSPAERETVVRRYDLS</sequence>
<dbReference type="InterPro" id="IPR015943">
    <property type="entry name" value="WD40/YVTN_repeat-like_dom_sf"/>
</dbReference>
<proteinExistence type="predicted"/>
<keyword evidence="4" id="KW-1185">Reference proteome</keyword>
<name>A0ABD5Z142_9EURY</name>
<protein>
    <submittedName>
        <fullName evidence="3">PQQ-binding-like beta-propeller repeat protein</fullName>
    </submittedName>
</protein>
<dbReference type="PANTHER" id="PTHR34512">
    <property type="entry name" value="CELL SURFACE PROTEIN"/>
    <property type="match status" value="1"/>
</dbReference>
<reference evidence="3 4" key="1">
    <citation type="journal article" date="2019" name="Int. J. Syst. Evol. Microbiol.">
        <title>The Global Catalogue of Microorganisms (GCM) 10K type strain sequencing project: providing services to taxonomists for standard genome sequencing and annotation.</title>
        <authorList>
            <consortium name="The Broad Institute Genomics Platform"/>
            <consortium name="The Broad Institute Genome Sequencing Center for Infectious Disease"/>
            <person name="Wu L."/>
            <person name="Ma J."/>
        </authorList>
    </citation>
    <scope>NUCLEOTIDE SEQUENCE [LARGE SCALE GENOMIC DNA]</scope>
    <source>
        <strain evidence="3 4">XZGYJ-43</strain>
    </source>
</reference>
<feature type="compositionally biased region" description="Polar residues" evidence="1">
    <location>
        <begin position="57"/>
        <end position="71"/>
    </location>
</feature>
<feature type="region of interest" description="Disordered" evidence="1">
    <location>
        <begin position="40"/>
        <end position="72"/>
    </location>
</feature>
<dbReference type="AlphaFoldDB" id="A0ABD5Z142"/>
<dbReference type="PANTHER" id="PTHR34512:SF30">
    <property type="entry name" value="OUTER MEMBRANE PROTEIN ASSEMBLY FACTOR BAMB"/>
    <property type="match status" value="1"/>
</dbReference>
<dbReference type="Gene3D" id="2.130.10.10">
    <property type="entry name" value="YVTN repeat-like/Quinoprotein amine dehydrogenase"/>
    <property type="match status" value="2"/>
</dbReference>
<feature type="compositionally biased region" description="Polar residues" evidence="1">
    <location>
        <begin position="106"/>
        <end position="122"/>
    </location>
</feature>
<evidence type="ECO:0000256" key="1">
    <source>
        <dbReference type="SAM" id="MobiDB-lite"/>
    </source>
</evidence>
<comment type="caution">
    <text evidence="3">The sequence shown here is derived from an EMBL/GenBank/DDBJ whole genome shotgun (WGS) entry which is preliminary data.</text>
</comment>
<evidence type="ECO:0000259" key="2">
    <source>
        <dbReference type="Pfam" id="PF13360"/>
    </source>
</evidence>
<dbReference type="Proteomes" id="UP001596447">
    <property type="component" value="Unassembled WGS sequence"/>
</dbReference>
<feature type="compositionally biased region" description="Low complexity" evidence="1">
    <location>
        <begin position="139"/>
        <end position="148"/>
    </location>
</feature>
<dbReference type="RefSeq" id="WP_279528837.1">
    <property type="nucleotide sequence ID" value="NZ_CP122312.1"/>
</dbReference>
<dbReference type="SUPFAM" id="SSF50998">
    <property type="entry name" value="Quinoprotein alcohol dehydrogenase-like"/>
    <property type="match status" value="1"/>
</dbReference>
<accession>A0ABD5Z142</accession>
<feature type="domain" description="Pyrrolo-quinoline quinone repeat" evidence="2">
    <location>
        <begin position="311"/>
        <end position="374"/>
    </location>
</feature>
<evidence type="ECO:0000313" key="4">
    <source>
        <dbReference type="Proteomes" id="UP001596447"/>
    </source>
</evidence>
<dbReference type="Pfam" id="PF13360">
    <property type="entry name" value="PQQ_2"/>
    <property type="match status" value="1"/>
</dbReference>
<dbReference type="InterPro" id="IPR011047">
    <property type="entry name" value="Quinoprotein_ADH-like_sf"/>
</dbReference>
<feature type="region of interest" description="Disordered" evidence="1">
    <location>
        <begin position="106"/>
        <end position="159"/>
    </location>
</feature>
<organism evidence="3 4">
    <name type="scientific">Halospeciosus flavus</name>
    <dbReference type="NCBI Taxonomy" id="3032283"/>
    <lineage>
        <taxon>Archaea</taxon>
        <taxon>Methanobacteriati</taxon>
        <taxon>Methanobacteriota</taxon>
        <taxon>Stenosarchaea group</taxon>
        <taxon>Halobacteria</taxon>
        <taxon>Halobacteriales</taxon>
        <taxon>Halobacteriaceae</taxon>
        <taxon>Halospeciosus</taxon>
    </lineage>
</organism>
<dbReference type="InterPro" id="IPR002372">
    <property type="entry name" value="PQQ_rpt_dom"/>
</dbReference>